<dbReference type="InterPro" id="IPR015892">
    <property type="entry name" value="Carbonic_anhydrase_CS"/>
</dbReference>
<sequence length="768" mass="79923">MAATPTDSRRAETAPETRDRWRGVLKYDVPASLVVFLVALPLSLGIAVASGAPVMAGLIAAVVGGVVAGAVGGSPLQVSGPAAGLTVVVAELVANFGWKVTCALTVGAGILQVLFGVSRIATAALGIAPVVVHAMLAGIGITIALQQIHVLLGGRSQSSALANITELPARIGEISWVDAAIGIVVIVVMAGWKYLPAGVRKIPGPLAAIALATVLATLLDLPVDRVSLDGNFFDAISLPQLPQGNWSAFVLGVLTVALIASVESLLSAVAVDKMHDGPRSRFNRELIGQGSANVSSGLLGGLPVTGVIVRSTANVAAGARTRWSAVLHGVWVFVFAVFLTALVEQVPLAALAGLLVVIGMQLVKLAHMKTALRTGDLWVYGVTVVAVVFLNLLEGVAIGLALAVVLVLWRVIRVEISAGPSATGASDKWLVSVRGSLSFLSMPRLNSALAKVPESAPVTLELDVDFLDHAASEMISDWVRAREAAGTPVTVVERGRARIEHAPLAPPRRHTGGIVGLTPWRSQRIPVGDDAVADVPAPLRSIMAGVTDYHRDHAHVLRGHLEDVVDYQQPDAFFLTCADSRIMPNIITSSGPGDLFTVRNVGNLVGGSHGAAESIEAALDFAINEVGVTAVVVCGHSSCGAMRALLDHDGSRSQSTSGSPIRSWLSQAEPSRAALELGHPAGRSAARMGFNDVDQLAVVNVAKQVELLSRHPLVGRAAAEARLRIIGLYFDIRSAQVYEVTSTGIHLAGVGHHVSSMLEREAGVAPRS</sequence>
<dbReference type="Gene3D" id="3.40.1050.10">
    <property type="entry name" value="Carbonic anhydrase"/>
    <property type="match status" value="1"/>
</dbReference>
<feature type="transmembrane region" description="Helical" evidence="12">
    <location>
        <begin position="348"/>
        <end position="366"/>
    </location>
</feature>
<dbReference type="PANTHER" id="PTHR11814">
    <property type="entry name" value="SULFATE TRANSPORTER"/>
    <property type="match status" value="1"/>
</dbReference>
<evidence type="ECO:0000256" key="2">
    <source>
        <dbReference type="ARBA" id="ARBA00006217"/>
    </source>
</evidence>
<proteinExistence type="inferred from homology"/>
<feature type="binding site" evidence="11">
    <location>
        <position position="639"/>
    </location>
    <ligand>
        <name>Zn(2+)</name>
        <dbReference type="ChEBI" id="CHEBI:29105"/>
    </ligand>
</feature>
<dbReference type="InterPro" id="IPR036874">
    <property type="entry name" value="Carbonic_anhydrase_sf"/>
</dbReference>
<feature type="binding site" evidence="11">
    <location>
        <position position="579"/>
    </location>
    <ligand>
        <name>Zn(2+)</name>
        <dbReference type="ChEBI" id="CHEBI:29105"/>
    </ligand>
</feature>
<dbReference type="EMBL" id="BAFB01000240">
    <property type="protein sequence ID" value="GAB36844.1"/>
    <property type="molecule type" value="Genomic_DNA"/>
</dbReference>
<feature type="transmembrane region" description="Helical" evidence="12">
    <location>
        <begin position="56"/>
        <end position="76"/>
    </location>
</feature>
<feature type="transmembrane region" description="Helical" evidence="12">
    <location>
        <begin position="174"/>
        <end position="195"/>
    </location>
</feature>
<dbReference type="GO" id="GO:0015976">
    <property type="term" value="P:carbon utilization"/>
    <property type="evidence" value="ECO:0007669"/>
    <property type="project" value="InterPro"/>
</dbReference>
<keyword evidence="4 12" id="KW-0812">Transmembrane</keyword>
<evidence type="ECO:0000256" key="8">
    <source>
        <dbReference type="ARBA" id="ARBA00023239"/>
    </source>
</evidence>
<dbReference type="SUPFAM" id="SSF53056">
    <property type="entry name" value="beta-carbonic anhydrase, cab"/>
    <property type="match status" value="1"/>
</dbReference>
<evidence type="ECO:0000256" key="4">
    <source>
        <dbReference type="ARBA" id="ARBA00022692"/>
    </source>
</evidence>
<comment type="catalytic activity">
    <reaction evidence="10">
        <text>hydrogencarbonate + H(+) = CO2 + H2O</text>
        <dbReference type="Rhea" id="RHEA:10748"/>
        <dbReference type="ChEBI" id="CHEBI:15377"/>
        <dbReference type="ChEBI" id="CHEBI:15378"/>
        <dbReference type="ChEBI" id="CHEBI:16526"/>
        <dbReference type="ChEBI" id="CHEBI:17544"/>
        <dbReference type="EC" id="4.2.1.1"/>
    </reaction>
</comment>
<evidence type="ECO:0000256" key="7">
    <source>
        <dbReference type="ARBA" id="ARBA00023136"/>
    </source>
</evidence>
<accession>H5TTN6</accession>
<dbReference type="Proteomes" id="UP000005038">
    <property type="component" value="Unassembled WGS sequence"/>
</dbReference>
<reference evidence="14" key="1">
    <citation type="submission" date="2012-02" db="EMBL/GenBank/DDBJ databases">
        <title>Whole genome shotgun sequence of Gordonia otitidis NBRC 100426.</title>
        <authorList>
            <person name="Yoshida I."/>
            <person name="Hosoyama A."/>
            <person name="Tsuchikane K."/>
            <person name="Katsumata H."/>
            <person name="Yamazaki S."/>
            <person name="Fujita N."/>
        </authorList>
    </citation>
    <scope>NUCLEOTIDE SEQUENCE [LARGE SCALE GENOMIC DNA]</scope>
    <source>
        <strain evidence="14">NBRC 100426</strain>
    </source>
</reference>
<feature type="transmembrane region" description="Helical" evidence="12">
    <location>
        <begin position="378"/>
        <end position="409"/>
    </location>
</feature>
<dbReference type="Pfam" id="PF00484">
    <property type="entry name" value="Pro_CA"/>
    <property type="match status" value="1"/>
</dbReference>
<feature type="transmembrane region" description="Helical" evidence="12">
    <location>
        <begin position="29"/>
        <end position="49"/>
    </location>
</feature>
<keyword evidence="11" id="KW-0479">Metal-binding</keyword>
<keyword evidence="8" id="KW-0456">Lyase</keyword>
<feature type="binding site" evidence="11">
    <location>
        <position position="577"/>
    </location>
    <ligand>
        <name>Zn(2+)</name>
        <dbReference type="ChEBI" id="CHEBI:29105"/>
    </ligand>
</feature>
<feature type="transmembrane region" description="Helical" evidence="12">
    <location>
        <begin position="325"/>
        <end position="342"/>
    </location>
</feature>
<keyword evidence="5 11" id="KW-0862">Zinc</keyword>
<comment type="subcellular location">
    <subcellularLocation>
        <location evidence="1">Membrane</location>
        <topology evidence="1">Multi-pass membrane protein</topology>
    </subcellularLocation>
</comment>
<evidence type="ECO:0000256" key="9">
    <source>
        <dbReference type="ARBA" id="ARBA00024993"/>
    </source>
</evidence>
<keyword evidence="7 12" id="KW-0472">Membrane</keyword>
<evidence type="ECO:0000256" key="10">
    <source>
        <dbReference type="ARBA" id="ARBA00048348"/>
    </source>
</evidence>
<organism evidence="14 15">
    <name type="scientific">Gordonia otitidis (strain DSM 44809 / CCUG 52243 / JCM 12355 / NBRC 100426 / IFM 10032)</name>
    <dbReference type="NCBI Taxonomy" id="1108044"/>
    <lineage>
        <taxon>Bacteria</taxon>
        <taxon>Bacillati</taxon>
        <taxon>Actinomycetota</taxon>
        <taxon>Actinomycetes</taxon>
        <taxon>Mycobacteriales</taxon>
        <taxon>Gordoniaceae</taxon>
        <taxon>Gordonia</taxon>
    </lineage>
</organism>
<dbReference type="GO" id="GO:0004089">
    <property type="term" value="F:carbonate dehydratase activity"/>
    <property type="evidence" value="ECO:0007669"/>
    <property type="project" value="UniProtKB-EC"/>
</dbReference>
<feature type="transmembrane region" description="Helical" evidence="12">
    <location>
        <begin position="124"/>
        <end position="145"/>
    </location>
</feature>
<dbReference type="PROSITE" id="PS00704">
    <property type="entry name" value="PROK_CO2_ANHYDRASE_1"/>
    <property type="match status" value="1"/>
</dbReference>
<comment type="cofactor">
    <cofactor evidence="11">
        <name>Zn(2+)</name>
        <dbReference type="ChEBI" id="CHEBI:29105"/>
    </cofactor>
    <text evidence="11">Binds 1 zinc ion per subunit.</text>
</comment>
<evidence type="ECO:0000256" key="5">
    <source>
        <dbReference type="ARBA" id="ARBA00022833"/>
    </source>
</evidence>
<dbReference type="SMART" id="SM00947">
    <property type="entry name" value="Pro_CA"/>
    <property type="match status" value="1"/>
</dbReference>
<feature type="domain" description="SLC26A/SulP transporter" evidence="13">
    <location>
        <begin position="25"/>
        <end position="374"/>
    </location>
</feature>
<evidence type="ECO:0000313" key="14">
    <source>
        <dbReference type="EMBL" id="GAB36844.1"/>
    </source>
</evidence>
<dbReference type="GO" id="GO:0008270">
    <property type="term" value="F:zinc ion binding"/>
    <property type="evidence" value="ECO:0007669"/>
    <property type="project" value="InterPro"/>
</dbReference>
<keyword evidence="15" id="KW-1185">Reference proteome</keyword>
<dbReference type="GO" id="GO:0016020">
    <property type="term" value="C:membrane"/>
    <property type="evidence" value="ECO:0007669"/>
    <property type="project" value="UniProtKB-SubCell"/>
</dbReference>
<evidence type="ECO:0000259" key="13">
    <source>
        <dbReference type="Pfam" id="PF00916"/>
    </source>
</evidence>
<feature type="transmembrane region" description="Helical" evidence="12">
    <location>
        <begin position="96"/>
        <end position="117"/>
    </location>
</feature>
<dbReference type="InterPro" id="IPR011547">
    <property type="entry name" value="SLC26A/SulP_dom"/>
</dbReference>
<dbReference type="GO" id="GO:0055085">
    <property type="term" value="P:transmembrane transport"/>
    <property type="evidence" value="ECO:0007669"/>
    <property type="project" value="InterPro"/>
</dbReference>
<dbReference type="STRING" id="1108044.GOOTI_240_00240"/>
<evidence type="ECO:0000256" key="3">
    <source>
        <dbReference type="ARBA" id="ARBA00012925"/>
    </source>
</evidence>
<dbReference type="EC" id="4.2.1.1" evidence="3"/>
<feature type="transmembrane region" description="Helical" evidence="12">
    <location>
        <begin position="246"/>
        <end position="271"/>
    </location>
</feature>
<evidence type="ECO:0000256" key="12">
    <source>
        <dbReference type="SAM" id="Phobius"/>
    </source>
</evidence>
<evidence type="ECO:0000256" key="11">
    <source>
        <dbReference type="PIRSR" id="PIRSR601765-1"/>
    </source>
</evidence>
<feature type="transmembrane region" description="Helical" evidence="12">
    <location>
        <begin position="202"/>
        <end position="219"/>
    </location>
</feature>
<dbReference type="AlphaFoldDB" id="H5TTN6"/>
<comment type="caution">
    <text evidence="14">The sequence shown here is derived from an EMBL/GenBank/DDBJ whole genome shotgun (WGS) entry which is preliminary data.</text>
</comment>
<evidence type="ECO:0000256" key="6">
    <source>
        <dbReference type="ARBA" id="ARBA00022989"/>
    </source>
</evidence>
<evidence type="ECO:0000256" key="1">
    <source>
        <dbReference type="ARBA" id="ARBA00004141"/>
    </source>
</evidence>
<dbReference type="InterPro" id="IPR001902">
    <property type="entry name" value="SLC26A/SulP_fam"/>
</dbReference>
<gene>
    <name evidence="14" type="ORF">GOOTI_240_00240</name>
</gene>
<name>H5TTN6_GORO1</name>
<dbReference type="Pfam" id="PF00916">
    <property type="entry name" value="Sulfate_transp"/>
    <property type="match status" value="1"/>
</dbReference>
<keyword evidence="6 12" id="KW-1133">Transmembrane helix</keyword>
<dbReference type="InterPro" id="IPR001765">
    <property type="entry name" value="Carbonic_anhydrase"/>
</dbReference>
<comment type="function">
    <text evidence="9">Catalyzes the reversible hydration of carbon dioxide to form bicarbonate.</text>
</comment>
<protein>
    <recommendedName>
        <fullName evidence="3">carbonic anhydrase</fullName>
        <ecNumber evidence="3">4.2.1.1</ecNumber>
    </recommendedName>
</protein>
<feature type="binding site" evidence="11">
    <location>
        <position position="636"/>
    </location>
    <ligand>
        <name>Zn(2+)</name>
        <dbReference type="ChEBI" id="CHEBI:29105"/>
    </ligand>
</feature>
<comment type="similarity">
    <text evidence="2">Belongs to the beta-class carbonic anhydrase family.</text>
</comment>
<evidence type="ECO:0000313" key="15">
    <source>
        <dbReference type="Proteomes" id="UP000005038"/>
    </source>
</evidence>
<dbReference type="RefSeq" id="WP_007241003.1">
    <property type="nucleotide sequence ID" value="NZ_BAFB01000240.1"/>
</dbReference>